<dbReference type="InterPro" id="IPR045247">
    <property type="entry name" value="Oye-like"/>
</dbReference>
<proteinExistence type="predicted"/>
<evidence type="ECO:0000313" key="3">
    <source>
        <dbReference type="Proteomes" id="UP001518989"/>
    </source>
</evidence>
<dbReference type="CDD" id="cd02933">
    <property type="entry name" value="OYE_like_FMN"/>
    <property type="match status" value="1"/>
</dbReference>
<dbReference type="InterPro" id="IPR013785">
    <property type="entry name" value="Aldolase_TIM"/>
</dbReference>
<dbReference type="RefSeq" id="WP_207415503.1">
    <property type="nucleotide sequence ID" value="NZ_CP061177.1"/>
</dbReference>
<accession>A0ABS3KJN3</accession>
<protein>
    <submittedName>
        <fullName evidence="2">Alkene reductase</fullName>
    </submittedName>
</protein>
<dbReference type="Pfam" id="PF00724">
    <property type="entry name" value="Oxidored_FMN"/>
    <property type="match status" value="1"/>
</dbReference>
<dbReference type="NCBIfam" id="NF007899">
    <property type="entry name" value="PRK10605.1"/>
    <property type="match status" value="1"/>
</dbReference>
<evidence type="ECO:0000313" key="2">
    <source>
        <dbReference type="EMBL" id="MBO1077655.1"/>
    </source>
</evidence>
<dbReference type="PANTHER" id="PTHR22893">
    <property type="entry name" value="NADH OXIDOREDUCTASE-RELATED"/>
    <property type="match status" value="1"/>
</dbReference>
<dbReference type="Proteomes" id="UP001518989">
    <property type="component" value="Unassembled WGS sequence"/>
</dbReference>
<dbReference type="Gene3D" id="3.20.20.70">
    <property type="entry name" value="Aldolase class I"/>
    <property type="match status" value="1"/>
</dbReference>
<feature type="domain" description="NADH:flavin oxidoreductase/NADH oxidase N-terminal" evidence="1">
    <location>
        <begin position="7"/>
        <end position="346"/>
    </location>
</feature>
<dbReference type="InterPro" id="IPR001155">
    <property type="entry name" value="OxRdtase_FMN_N"/>
</dbReference>
<gene>
    <name evidence="2" type="ORF">IAI61_01330</name>
</gene>
<dbReference type="EMBL" id="JACTNG010000001">
    <property type="protein sequence ID" value="MBO1077655.1"/>
    <property type="molecule type" value="Genomic_DNA"/>
</dbReference>
<name>A0ABS3KJN3_9PROT</name>
<dbReference type="PANTHER" id="PTHR22893:SF98">
    <property type="entry name" value="OXIDOREDUCTASE"/>
    <property type="match status" value="1"/>
</dbReference>
<dbReference type="SUPFAM" id="SSF51395">
    <property type="entry name" value="FMN-linked oxidoreductases"/>
    <property type="match status" value="1"/>
</dbReference>
<organism evidence="2 3">
    <name type="scientific">Roseomonas haemaphysalidis</name>
    <dbReference type="NCBI Taxonomy" id="2768162"/>
    <lineage>
        <taxon>Bacteria</taxon>
        <taxon>Pseudomonadati</taxon>
        <taxon>Pseudomonadota</taxon>
        <taxon>Alphaproteobacteria</taxon>
        <taxon>Acetobacterales</taxon>
        <taxon>Roseomonadaceae</taxon>
        <taxon>Roseomonas</taxon>
    </lineage>
</organism>
<keyword evidence="3" id="KW-1185">Reference proteome</keyword>
<comment type="caution">
    <text evidence="2">The sequence shown here is derived from an EMBL/GenBank/DDBJ whole genome shotgun (WGS) entry which is preliminary data.</text>
</comment>
<reference evidence="2 3" key="1">
    <citation type="submission" date="2020-09" db="EMBL/GenBank/DDBJ databases">
        <title>Roseomonas.</title>
        <authorList>
            <person name="Zhu W."/>
        </authorList>
    </citation>
    <scope>NUCLEOTIDE SEQUENCE [LARGE SCALE GENOMIC DNA]</scope>
    <source>
        <strain evidence="2 3">573</strain>
    </source>
</reference>
<sequence>MPDTDLLFTPVALGALALKHRVVMAPLTRLRATRPGDVPQALNAEYYGQRASDGGLIVTEATDISEQARAYPGAPGIYSAAQIAGWRRITDAVHAKGGVIVVQLWHGGRVSHSSMQPGGALPVAPSAVPVSGMRHVDTNGQAVDFETPRALELEEIPGIVASFAQAARNAREAGFDGVEIHGANGYLLDQFLQDGVNHRSDAYGGAIPNRARLLVEVVDAVAGAWSADRVGVRLSPWGHFNGMSDSDPGALFDHVGQVLGQRGLAYLHVVEPRADQTSDTNAIDGSAPDAALRVRAAFGGKVISAGGYVRDTAAAAIAEHRADAIAFGRLFIANPDLPERLRRNAAMNRYDRASFYGGAATGYTDYPALGDAPAQDAAAAD</sequence>
<evidence type="ECO:0000259" key="1">
    <source>
        <dbReference type="Pfam" id="PF00724"/>
    </source>
</evidence>